<dbReference type="Pfam" id="PF00005">
    <property type="entry name" value="ABC_tran"/>
    <property type="match status" value="2"/>
</dbReference>
<dbReference type="EMBL" id="LJZO01000001">
    <property type="protein sequence ID" value="ROW05268.1"/>
    <property type="molecule type" value="Genomic_DNA"/>
</dbReference>
<feature type="domain" description="ABC transporter" evidence="3">
    <location>
        <begin position="108"/>
        <end position="373"/>
    </location>
</feature>
<dbReference type="SUPFAM" id="SSF52540">
    <property type="entry name" value="P-loop containing nucleoside triphosphate hydrolases"/>
    <property type="match status" value="2"/>
</dbReference>
<feature type="domain" description="ABC transporter" evidence="3">
    <location>
        <begin position="441"/>
        <end position="711"/>
    </location>
</feature>
<protein>
    <recommendedName>
        <fullName evidence="3">ABC transporter domain-containing protein</fullName>
    </recommendedName>
</protein>
<dbReference type="PANTHER" id="PTHR43514">
    <property type="entry name" value="ABC TRANSPORTER I FAMILY MEMBER 10"/>
    <property type="match status" value="1"/>
</dbReference>
<dbReference type="SMART" id="SM00382">
    <property type="entry name" value="AAA"/>
    <property type="match status" value="2"/>
</dbReference>
<dbReference type="Gene3D" id="3.40.50.300">
    <property type="entry name" value="P-loop containing nucleotide triphosphate hydrolases"/>
    <property type="match status" value="2"/>
</dbReference>
<keyword evidence="2" id="KW-0067">ATP-binding</keyword>
<evidence type="ECO:0000313" key="5">
    <source>
        <dbReference type="Proteomes" id="UP000284375"/>
    </source>
</evidence>
<dbReference type="Proteomes" id="UP000284375">
    <property type="component" value="Unassembled WGS sequence"/>
</dbReference>
<gene>
    <name evidence="4" type="ORF">VSDG_00262</name>
</gene>
<dbReference type="AlphaFoldDB" id="A0A423WP65"/>
<evidence type="ECO:0000256" key="1">
    <source>
        <dbReference type="ARBA" id="ARBA00022741"/>
    </source>
</evidence>
<organism evidence="4 5">
    <name type="scientific">Cytospora chrysosperma</name>
    <name type="common">Cytospora canker fungus</name>
    <name type="synonym">Sphaeria chrysosperma</name>
    <dbReference type="NCBI Taxonomy" id="252740"/>
    <lineage>
        <taxon>Eukaryota</taxon>
        <taxon>Fungi</taxon>
        <taxon>Dikarya</taxon>
        <taxon>Ascomycota</taxon>
        <taxon>Pezizomycotina</taxon>
        <taxon>Sordariomycetes</taxon>
        <taxon>Sordariomycetidae</taxon>
        <taxon>Diaporthales</taxon>
        <taxon>Cytosporaceae</taxon>
        <taxon>Cytospora</taxon>
    </lineage>
</organism>
<keyword evidence="1" id="KW-0547">Nucleotide-binding</keyword>
<dbReference type="PANTHER" id="PTHR43514:SF4">
    <property type="entry name" value="ABC TRANSPORTER I FAMILY MEMBER 10"/>
    <property type="match status" value="1"/>
</dbReference>
<accession>A0A423WP65</accession>
<dbReference type="OrthoDB" id="10255969at2759"/>
<evidence type="ECO:0000256" key="2">
    <source>
        <dbReference type="ARBA" id="ARBA00022840"/>
    </source>
</evidence>
<comment type="caution">
    <text evidence="4">The sequence shown here is derived from an EMBL/GenBank/DDBJ whole genome shotgun (WGS) entry which is preliminary data.</text>
</comment>
<dbReference type="PROSITE" id="PS50893">
    <property type="entry name" value="ABC_TRANSPORTER_2"/>
    <property type="match status" value="2"/>
</dbReference>
<dbReference type="GO" id="GO:0005524">
    <property type="term" value="F:ATP binding"/>
    <property type="evidence" value="ECO:0007669"/>
    <property type="project" value="UniProtKB-KW"/>
</dbReference>
<dbReference type="STRING" id="252740.A0A423WP65"/>
<name>A0A423WP65_CYTCH</name>
<dbReference type="InterPro" id="IPR003439">
    <property type="entry name" value="ABC_transporter-like_ATP-bd"/>
</dbReference>
<dbReference type="GO" id="GO:0005739">
    <property type="term" value="C:mitochondrion"/>
    <property type="evidence" value="ECO:0007669"/>
    <property type="project" value="TreeGrafter"/>
</dbReference>
<reference evidence="4 5" key="1">
    <citation type="submission" date="2015-09" db="EMBL/GenBank/DDBJ databases">
        <title>Host preference determinants of Valsa canker pathogens revealed by comparative genomics.</title>
        <authorList>
            <person name="Yin Z."/>
            <person name="Huang L."/>
        </authorList>
    </citation>
    <scope>NUCLEOTIDE SEQUENCE [LARGE SCALE GENOMIC DNA]</scope>
    <source>
        <strain evidence="4 5">YSFL</strain>
    </source>
</reference>
<proteinExistence type="predicted"/>
<dbReference type="InterPro" id="IPR050334">
    <property type="entry name" value="Molybdenum_import_ModC"/>
</dbReference>
<keyword evidence="5" id="KW-1185">Reference proteome</keyword>
<dbReference type="GO" id="GO:0016887">
    <property type="term" value="F:ATP hydrolysis activity"/>
    <property type="evidence" value="ECO:0007669"/>
    <property type="project" value="InterPro"/>
</dbReference>
<evidence type="ECO:0000259" key="3">
    <source>
        <dbReference type="PROSITE" id="PS50893"/>
    </source>
</evidence>
<evidence type="ECO:0000313" key="4">
    <source>
        <dbReference type="EMBL" id="ROW05268.1"/>
    </source>
</evidence>
<dbReference type="InterPro" id="IPR027417">
    <property type="entry name" value="P-loop_NTPase"/>
</dbReference>
<sequence length="759" mass="81479">MHAHGRPLLLAGVDVLPGHARVPAAQDVLVDAGLAGAAEGHGPPLAVVGDLELHAAADGLGDAVGLAQHVHAQALLGGLPLLEAGLERVGAGGRRGRGGLREGVRAHARPQGVVQAGGRGRAVGAGPDVAEAVGVRHHWAVVGPSLSGKTTFLQVLRGQHLSNPPTARKFPYLATDAVPHRLRAANRAIQYVGFDGEKAGGGLGPATSAYLSARYESRRETTDFSLKDYLLGNTQLNPFEQPGDDGGISPELMERVVTDLKLKPLLELPVAFLSNGQGRRARIARALLTSPEVLLLDEPFMGLDPPTVASLSPLLRSMATKAAPRLVLSARPQDPVPDWITHLLYLRSDCQVGVMGDKDTVMEGLRKYIRGVRKGTLTEDEKMPVKTLREMGHVLTDNGTRGTGLGEEGESVASAAVPGPRQEVTPKPLGEPLIEMQGCQVKYGSKVALGNWAEEKDGEMVNGLTWTVRRGERWGVFGPNGSGKTTIVSLLCSDHPQTYSSPIKLFGRSRLPEPGSGQLPLTFWDIQSRIGHSSPEVQQHMPRSLTIRQVVENAWADTFLMKPKLDEQARAKVDACLRWFEAELNPSYHTTAERASAGSDLSWASDYIFGEISFSAQRILLLIRATIKNPDIVVLDESFGGMDEGVRDKCMLFLMHGETKTYARSTGEMIGREGSNTAAETVVVDSEQAKSGTVKVTGLSGQQALICISHIKEEVPDAVREWLCLSEANSGLPARFGRLDGPLRTDGRRWSDIWGVSSA</sequence>
<dbReference type="InterPro" id="IPR003593">
    <property type="entry name" value="AAA+_ATPase"/>
</dbReference>